<evidence type="ECO:0000313" key="2">
    <source>
        <dbReference type="EMBL" id="KAH1122291.1"/>
    </source>
</evidence>
<accession>A0A9D3WDU1</accession>
<proteinExistence type="predicted"/>
<keyword evidence="3" id="KW-1185">Reference proteome</keyword>
<evidence type="ECO:0000313" key="3">
    <source>
        <dbReference type="Proteomes" id="UP000828251"/>
    </source>
</evidence>
<reference evidence="2 3" key="1">
    <citation type="journal article" date="2021" name="Plant Biotechnol. J.">
        <title>Multi-omics assisted identification of the key and species-specific regulatory components of drought-tolerant mechanisms in Gossypium stocksii.</title>
        <authorList>
            <person name="Yu D."/>
            <person name="Ke L."/>
            <person name="Zhang D."/>
            <person name="Wu Y."/>
            <person name="Sun Y."/>
            <person name="Mei J."/>
            <person name="Sun J."/>
            <person name="Sun Y."/>
        </authorList>
    </citation>
    <scope>NUCLEOTIDE SEQUENCE [LARGE SCALE GENOMIC DNA]</scope>
    <source>
        <strain evidence="3">cv. E1</strain>
        <tissue evidence="2">Leaf</tissue>
    </source>
</reference>
<gene>
    <name evidence="2" type="ORF">J1N35_005451</name>
</gene>
<organism evidence="2 3">
    <name type="scientific">Gossypium stocksii</name>
    <dbReference type="NCBI Taxonomy" id="47602"/>
    <lineage>
        <taxon>Eukaryota</taxon>
        <taxon>Viridiplantae</taxon>
        <taxon>Streptophyta</taxon>
        <taxon>Embryophyta</taxon>
        <taxon>Tracheophyta</taxon>
        <taxon>Spermatophyta</taxon>
        <taxon>Magnoliopsida</taxon>
        <taxon>eudicotyledons</taxon>
        <taxon>Gunneridae</taxon>
        <taxon>Pentapetalae</taxon>
        <taxon>rosids</taxon>
        <taxon>malvids</taxon>
        <taxon>Malvales</taxon>
        <taxon>Malvaceae</taxon>
        <taxon>Malvoideae</taxon>
        <taxon>Gossypium</taxon>
    </lineage>
</organism>
<dbReference type="AlphaFoldDB" id="A0A9D3WDU1"/>
<dbReference type="Proteomes" id="UP000828251">
    <property type="component" value="Unassembled WGS sequence"/>
</dbReference>
<evidence type="ECO:0000256" key="1">
    <source>
        <dbReference type="SAM" id="MobiDB-lite"/>
    </source>
</evidence>
<protein>
    <submittedName>
        <fullName evidence="2">Uncharacterized protein</fullName>
    </submittedName>
</protein>
<sequence length="149" mass="16923">MQDATEVIVSKEIAKSVTDTEEEEFNKEPNSPKPVEGSANPEPKVEPIEETIKLSVEPKFTTPMLTSASTSKKSELSIMMDMSKFMHNQQQTYWKYAKIRDDSIRNTFKNISNTFVPEFPDAIFETWTEDTNYASGDGAKEDKGNELEK</sequence>
<feature type="region of interest" description="Disordered" evidence="1">
    <location>
        <begin position="1"/>
        <end position="46"/>
    </location>
</feature>
<name>A0A9D3WDU1_9ROSI</name>
<comment type="caution">
    <text evidence="2">The sequence shown here is derived from an EMBL/GenBank/DDBJ whole genome shotgun (WGS) entry which is preliminary data.</text>
</comment>
<dbReference type="EMBL" id="JAIQCV010000002">
    <property type="protein sequence ID" value="KAH1122291.1"/>
    <property type="molecule type" value="Genomic_DNA"/>
</dbReference>